<keyword evidence="3" id="KW-1185">Reference proteome</keyword>
<reference evidence="3" key="1">
    <citation type="submission" date="2024-04" db="EMBL/GenBank/DDBJ databases">
        <authorList>
            <person name="Shaw F."/>
            <person name="Minotto A."/>
        </authorList>
    </citation>
    <scope>NUCLEOTIDE SEQUENCE [LARGE SCALE GENOMIC DNA]</scope>
</reference>
<name>A0ABP1DVM8_9APHY</name>
<proteinExistence type="predicted"/>
<protein>
    <submittedName>
        <fullName evidence="2">Uncharacterized protein</fullName>
    </submittedName>
</protein>
<gene>
    <name evidence="2" type="ORF">GFSPODELE1_LOCUS8538</name>
</gene>
<organism evidence="2 3">
    <name type="scientific">Somion occarium</name>
    <dbReference type="NCBI Taxonomy" id="3059160"/>
    <lineage>
        <taxon>Eukaryota</taxon>
        <taxon>Fungi</taxon>
        <taxon>Dikarya</taxon>
        <taxon>Basidiomycota</taxon>
        <taxon>Agaricomycotina</taxon>
        <taxon>Agaricomycetes</taxon>
        <taxon>Polyporales</taxon>
        <taxon>Cerrenaceae</taxon>
        <taxon>Somion</taxon>
    </lineage>
</organism>
<feature type="transmembrane region" description="Helical" evidence="1">
    <location>
        <begin position="12"/>
        <end position="31"/>
    </location>
</feature>
<keyword evidence="1" id="KW-0812">Transmembrane</keyword>
<evidence type="ECO:0000256" key="1">
    <source>
        <dbReference type="SAM" id="Phobius"/>
    </source>
</evidence>
<evidence type="ECO:0000313" key="3">
    <source>
        <dbReference type="Proteomes" id="UP001497453"/>
    </source>
</evidence>
<keyword evidence="1" id="KW-1133">Transmembrane helix</keyword>
<dbReference type="EMBL" id="OZ037949">
    <property type="protein sequence ID" value="CAL1711871.1"/>
    <property type="molecule type" value="Genomic_DNA"/>
</dbReference>
<evidence type="ECO:0000313" key="2">
    <source>
        <dbReference type="EMBL" id="CAL1711871.1"/>
    </source>
</evidence>
<sequence length="366" mass="40330">MALFFDISGFVFGALGVVGVFQLIFSLIHYFTPRKRLNALEETYSQTYALFRCGLEEGLFLPKEAQRTEENLRRDRAEMNTLRARVFCARGFYRQCLDIWRGLSRRITAVEQRVQELRVQILSTSEKGRARLESNGQLYKPCISPPHTMALLSSTQEGMPLPDPRTQTHSVEAVNSPNTTADVVTSRSDPNYQPTPHCISSANEICRASIVPEHRDSISSMSSSATLVALEAGCRMISGHGDTSGSSARPASSFDAPICSSSNLDLVPVTKTSSAPFVAEPDVDPDLTATTNHSKVIADLRKCVEFLTSIILSSPHLRKQLATEINATEMDISDSFGPIHPLKRFFTQPHADIEHQIMSVGHASAC</sequence>
<keyword evidence="1" id="KW-0472">Membrane</keyword>
<accession>A0ABP1DVM8</accession>
<dbReference type="Proteomes" id="UP001497453">
    <property type="component" value="Chromosome 6"/>
</dbReference>